<dbReference type="Pfam" id="PF13850">
    <property type="entry name" value="ERGIC_N"/>
    <property type="match status" value="1"/>
</dbReference>
<evidence type="ECO:0000259" key="8">
    <source>
        <dbReference type="Pfam" id="PF13850"/>
    </source>
</evidence>
<dbReference type="GO" id="GO:0030134">
    <property type="term" value="C:COPII-coated ER to Golgi transport vesicle"/>
    <property type="evidence" value="ECO:0007669"/>
    <property type="project" value="TreeGrafter"/>
</dbReference>
<dbReference type="Proteomes" id="UP000494165">
    <property type="component" value="Unassembled WGS sequence"/>
</dbReference>
<name>A0A8S1D6T3_9INSE</name>
<sequence>MASGGPQLRFRGKTKTPVERVAQLDAFPKLREASVKPSAVGGFMSVASVVLILWLFYSEFAFFWDSKLSFQLSPDELMDEKMPVNLDVTVAMPCRSIGADVVDSTGQGVTSFGQLEYQDTWFELDAGQRDFFSSLKYVNEYLREEAHALQQVLWKAALSRTYDLPEATDRGGRPFDACRIRGSLELTKVAGNLHVAAGQTLPLPGGHVHLATMRHNLNFSHRVTRFSFGPPDHGVVHPLEGDEKVAQQEDMQYQYFITVVPTEVRVRGRHVQTYQYSVREVARVISHDKGSHGTPGVYFKYDSSALRVSISEERDSWIQLLAKLCSVVGGVFATSAVISQKLQALIALFSGKQNNYQKMTNS</sequence>
<dbReference type="InterPro" id="IPR045888">
    <property type="entry name" value="Erv"/>
</dbReference>
<dbReference type="InterPro" id="IPR012936">
    <property type="entry name" value="Erv_C"/>
</dbReference>
<comment type="similarity">
    <text evidence="2">Belongs to the ERGIC family.</text>
</comment>
<organism evidence="9 10">
    <name type="scientific">Cloeon dipterum</name>
    <dbReference type="NCBI Taxonomy" id="197152"/>
    <lineage>
        <taxon>Eukaryota</taxon>
        <taxon>Metazoa</taxon>
        <taxon>Ecdysozoa</taxon>
        <taxon>Arthropoda</taxon>
        <taxon>Hexapoda</taxon>
        <taxon>Insecta</taxon>
        <taxon>Pterygota</taxon>
        <taxon>Palaeoptera</taxon>
        <taxon>Ephemeroptera</taxon>
        <taxon>Pisciforma</taxon>
        <taxon>Baetidae</taxon>
        <taxon>Cloeon</taxon>
    </lineage>
</organism>
<feature type="transmembrane region" description="Helical" evidence="6">
    <location>
        <begin position="39"/>
        <end position="57"/>
    </location>
</feature>
<evidence type="ECO:0000313" key="10">
    <source>
        <dbReference type="Proteomes" id="UP000494165"/>
    </source>
</evidence>
<feature type="domain" description="Endoplasmic reticulum vesicle transporter C-terminal" evidence="7">
    <location>
        <begin position="176"/>
        <end position="338"/>
    </location>
</feature>
<evidence type="ECO:0000259" key="7">
    <source>
        <dbReference type="Pfam" id="PF07970"/>
    </source>
</evidence>
<protein>
    <recommendedName>
        <fullName evidence="11">Endoplasmic reticulum vesicle transporter C-terminal domain-containing protein</fullName>
    </recommendedName>
</protein>
<accession>A0A8S1D6T3</accession>
<evidence type="ECO:0008006" key="11">
    <source>
        <dbReference type="Google" id="ProtNLM"/>
    </source>
</evidence>
<dbReference type="GO" id="GO:0006888">
    <property type="term" value="P:endoplasmic reticulum to Golgi vesicle-mediated transport"/>
    <property type="evidence" value="ECO:0007669"/>
    <property type="project" value="TreeGrafter"/>
</dbReference>
<comment type="subcellular location">
    <subcellularLocation>
        <location evidence="1">Endoplasmic reticulum-Golgi intermediate compartment membrane</location>
        <topology evidence="1">Multi-pass membrane protein</topology>
    </subcellularLocation>
</comment>
<gene>
    <name evidence="9" type="ORF">CLODIP_2_CD02448</name>
</gene>
<evidence type="ECO:0000313" key="9">
    <source>
        <dbReference type="EMBL" id="CAB3376634.1"/>
    </source>
</evidence>
<keyword evidence="3 6" id="KW-0812">Transmembrane</keyword>
<dbReference type="OrthoDB" id="5541786at2759"/>
<reference evidence="9 10" key="1">
    <citation type="submission" date="2020-04" db="EMBL/GenBank/DDBJ databases">
        <authorList>
            <person name="Alioto T."/>
            <person name="Alioto T."/>
            <person name="Gomez Garrido J."/>
        </authorList>
    </citation>
    <scope>NUCLEOTIDE SEQUENCE [LARGE SCALE GENOMIC DNA]</scope>
</reference>
<dbReference type="Pfam" id="PF07970">
    <property type="entry name" value="COPIIcoated_ERV"/>
    <property type="match status" value="1"/>
</dbReference>
<dbReference type="GO" id="GO:0005783">
    <property type="term" value="C:endoplasmic reticulum"/>
    <property type="evidence" value="ECO:0007669"/>
    <property type="project" value="TreeGrafter"/>
</dbReference>
<evidence type="ECO:0000256" key="1">
    <source>
        <dbReference type="ARBA" id="ARBA00004457"/>
    </source>
</evidence>
<evidence type="ECO:0000256" key="3">
    <source>
        <dbReference type="ARBA" id="ARBA00022692"/>
    </source>
</evidence>
<feature type="domain" description="Endoplasmic reticulum vesicle transporter N-terminal" evidence="8">
    <location>
        <begin position="22"/>
        <end position="107"/>
    </location>
</feature>
<dbReference type="PANTHER" id="PTHR10984:SF30">
    <property type="entry name" value="ENDOPLASMIC RETICULUM-GOLGI INTERMEDIATE COMPARTMENT PROTEIN 2"/>
    <property type="match status" value="1"/>
</dbReference>
<dbReference type="GO" id="GO:0006890">
    <property type="term" value="P:retrograde vesicle-mediated transport, Golgi to endoplasmic reticulum"/>
    <property type="evidence" value="ECO:0007669"/>
    <property type="project" value="TreeGrafter"/>
</dbReference>
<keyword evidence="4 6" id="KW-1133">Transmembrane helix</keyword>
<dbReference type="InterPro" id="IPR039542">
    <property type="entry name" value="Erv_N"/>
</dbReference>
<evidence type="ECO:0000256" key="6">
    <source>
        <dbReference type="SAM" id="Phobius"/>
    </source>
</evidence>
<evidence type="ECO:0000256" key="5">
    <source>
        <dbReference type="ARBA" id="ARBA00023136"/>
    </source>
</evidence>
<dbReference type="EMBL" id="CADEPI010000130">
    <property type="protein sequence ID" value="CAB3376634.1"/>
    <property type="molecule type" value="Genomic_DNA"/>
</dbReference>
<dbReference type="GO" id="GO:0033116">
    <property type="term" value="C:endoplasmic reticulum-Golgi intermediate compartment membrane"/>
    <property type="evidence" value="ECO:0007669"/>
    <property type="project" value="UniProtKB-SubCell"/>
</dbReference>
<keyword evidence="5 6" id="KW-0472">Membrane</keyword>
<evidence type="ECO:0000256" key="2">
    <source>
        <dbReference type="ARBA" id="ARBA00005648"/>
    </source>
</evidence>
<keyword evidence="10" id="KW-1185">Reference proteome</keyword>
<comment type="caution">
    <text evidence="9">The sequence shown here is derived from an EMBL/GenBank/DDBJ whole genome shotgun (WGS) entry which is preliminary data.</text>
</comment>
<dbReference type="PANTHER" id="PTHR10984">
    <property type="entry name" value="ENDOPLASMIC RETICULUM-GOLGI INTERMEDIATE COMPARTMENT PROTEIN"/>
    <property type="match status" value="1"/>
</dbReference>
<dbReference type="AlphaFoldDB" id="A0A8S1D6T3"/>
<evidence type="ECO:0000256" key="4">
    <source>
        <dbReference type="ARBA" id="ARBA00022989"/>
    </source>
</evidence>
<proteinExistence type="inferred from homology"/>